<dbReference type="AlphaFoldDB" id="A0A1J3J7Y2"/>
<feature type="domain" description="Reverse transcriptase zinc-binding" evidence="2">
    <location>
        <begin position="213"/>
        <end position="309"/>
    </location>
</feature>
<accession>A0A1J3J7Y2</accession>
<dbReference type="InterPro" id="IPR026960">
    <property type="entry name" value="RVT-Znf"/>
</dbReference>
<name>A0A1J3J7Y2_NOCCA</name>
<evidence type="ECO:0000259" key="2">
    <source>
        <dbReference type="Pfam" id="PF13966"/>
    </source>
</evidence>
<evidence type="ECO:0000259" key="1">
    <source>
        <dbReference type="Pfam" id="PF13456"/>
    </source>
</evidence>
<dbReference type="GO" id="GO:0004523">
    <property type="term" value="F:RNA-DNA hybrid ribonuclease activity"/>
    <property type="evidence" value="ECO:0007669"/>
    <property type="project" value="InterPro"/>
</dbReference>
<dbReference type="PANTHER" id="PTHR33116:SF86">
    <property type="entry name" value="REVERSE TRANSCRIPTASE DOMAIN-CONTAINING PROTEIN"/>
    <property type="match status" value="1"/>
</dbReference>
<dbReference type="Pfam" id="PF13966">
    <property type="entry name" value="zf-RVT"/>
    <property type="match status" value="1"/>
</dbReference>
<feature type="domain" description="RNase H type-1" evidence="1">
    <location>
        <begin position="426"/>
        <end position="542"/>
    </location>
</feature>
<organism evidence="3">
    <name type="scientific">Noccaea caerulescens</name>
    <name type="common">Alpine penny-cress</name>
    <name type="synonym">Thlaspi caerulescens</name>
    <dbReference type="NCBI Taxonomy" id="107243"/>
    <lineage>
        <taxon>Eukaryota</taxon>
        <taxon>Viridiplantae</taxon>
        <taxon>Streptophyta</taxon>
        <taxon>Embryophyta</taxon>
        <taxon>Tracheophyta</taxon>
        <taxon>Spermatophyta</taxon>
        <taxon>Magnoliopsida</taxon>
        <taxon>eudicotyledons</taxon>
        <taxon>Gunneridae</taxon>
        <taxon>Pentapetalae</taxon>
        <taxon>rosids</taxon>
        <taxon>malvids</taxon>
        <taxon>Brassicales</taxon>
        <taxon>Brassicaceae</taxon>
        <taxon>Coluteocarpeae</taxon>
        <taxon>Noccaea</taxon>
    </lineage>
</organism>
<dbReference type="PANTHER" id="PTHR33116">
    <property type="entry name" value="REVERSE TRANSCRIPTASE ZINC-BINDING DOMAIN-CONTAINING PROTEIN-RELATED-RELATED"/>
    <property type="match status" value="1"/>
</dbReference>
<protein>
    <submittedName>
        <fullName evidence="3">Putative mitochondrial protein</fullName>
    </submittedName>
</protein>
<dbReference type="Pfam" id="PF13456">
    <property type="entry name" value="RVT_3"/>
    <property type="match status" value="1"/>
</dbReference>
<dbReference type="EMBL" id="GEVM01017324">
    <property type="protein sequence ID" value="JAU88614.1"/>
    <property type="molecule type" value="Transcribed_RNA"/>
</dbReference>
<proteinExistence type="predicted"/>
<sequence length="574" mass="66961">MPVYAMSCFKLPKLTCANLRSSMSNFWWSAVEHKRKIHWISWEKMCLPKHLGGLGFTDIADFNQALLAKQAWKILQEPESLAARLLKSRYFKNEAFLSSLLGLRSSFAWRSILWGREFLEKGLRKRVGNGATVSVWTDRWILDEGLRAPWRMVFPFNVNLMARDLIDFRTRRWDESKLREIFYPEDVVRILQVQPVTRSEDFWSWNHNHNGDYSVKSGYWLASVTNKKDLMAEVGMLPSLNILKQRVWSIQTTSKIQNFLWKVLSGAVAVADNLKNRGMVVDNIFQSCGMTGESINHVLFTCSISRQIWAMSDFPVPRNGFGDSIFANIHHLMSQCQNVKLHKEIKKRFPWVLWFIWKNRNNFLFDNDTFDARQTMGKIIEEVELWFFSQKIEEGSEFFQEERQIKTVRKWRPPPDPWLKCNIGSVWSESKQVGGMAWVLRDGMGKVLLHSRRAWPGVNSKSDCSFKCLTWAAESMISHGVRRVVFASEDSDLVGALNRPIAWPSFRLETSDLYHVLTNFRSWSIEQEVRCTNRGAFLIAQSVIKENRLQSYVARGHPFWLRLIFDIERVLPSV</sequence>
<gene>
    <name evidence="3" type="ORF">MP_TR7280_c0_g1_i1_g.21016</name>
</gene>
<reference evidence="3" key="1">
    <citation type="submission" date="2016-07" db="EMBL/GenBank/DDBJ databases">
        <title>De novo transcriptome assembly of four accessions of the metal hyperaccumulator plant Noccaea caerulescens.</title>
        <authorList>
            <person name="Blande D."/>
            <person name="Halimaa P."/>
            <person name="Tervahauta A.I."/>
            <person name="Aarts M.G."/>
            <person name="Karenlampi S.O."/>
        </authorList>
    </citation>
    <scope>NUCLEOTIDE SEQUENCE</scope>
</reference>
<dbReference type="GO" id="GO:0003676">
    <property type="term" value="F:nucleic acid binding"/>
    <property type="evidence" value="ECO:0007669"/>
    <property type="project" value="InterPro"/>
</dbReference>
<evidence type="ECO:0000313" key="3">
    <source>
        <dbReference type="EMBL" id="JAU88614.1"/>
    </source>
</evidence>
<dbReference type="InterPro" id="IPR002156">
    <property type="entry name" value="RNaseH_domain"/>
</dbReference>